<organism evidence="2 3">
    <name type="scientific">Rhodanobacter lycopersici</name>
    <dbReference type="NCBI Taxonomy" id="3162487"/>
    <lineage>
        <taxon>Bacteria</taxon>
        <taxon>Pseudomonadati</taxon>
        <taxon>Pseudomonadota</taxon>
        <taxon>Gammaproteobacteria</taxon>
        <taxon>Lysobacterales</taxon>
        <taxon>Rhodanobacteraceae</taxon>
        <taxon>Rhodanobacter</taxon>
    </lineage>
</organism>
<dbReference type="Proteomes" id="UP001556220">
    <property type="component" value="Unassembled WGS sequence"/>
</dbReference>
<dbReference type="CDD" id="cd03801">
    <property type="entry name" value="GT4_PimA-like"/>
    <property type="match status" value="1"/>
</dbReference>
<dbReference type="PANTHER" id="PTHR45947">
    <property type="entry name" value="SULFOQUINOVOSYL TRANSFERASE SQD2"/>
    <property type="match status" value="1"/>
</dbReference>
<feature type="domain" description="Glycosyltransferase subfamily 4-like N-terminal" evidence="1">
    <location>
        <begin position="31"/>
        <end position="176"/>
    </location>
</feature>
<proteinExistence type="predicted"/>
<evidence type="ECO:0000313" key="3">
    <source>
        <dbReference type="Proteomes" id="UP001556220"/>
    </source>
</evidence>
<accession>A0ABV3QCF5</accession>
<keyword evidence="3" id="KW-1185">Reference proteome</keyword>
<protein>
    <submittedName>
        <fullName evidence="2">Glycosyltransferase family 4 protein</fullName>
        <ecNumber evidence="2">2.4.-.-</ecNumber>
    </submittedName>
</protein>
<dbReference type="Pfam" id="PF13579">
    <property type="entry name" value="Glyco_trans_4_4"/>
    <property type="match status" value="1"/>
</dbReference>
<evidence type="ECO:0000259" key="1">
    <source>
        <dbReference type="Pfam" id="PF13579"/>
    </source>
</evidence>
<dbReference type="EC" id="2.4.-.-" evidence="2"/>
<name>A0ABV3QCF5_9GAMM</name>
<dbReference type="SUPFAM" id="SSF53756">
    <property type="entry name" value="UDP-Glycosyltransferase/glycogen phosphorylase"/>
    <property type="match status" value="1"/>
</dbReference>
<keyword evidence="2" id="KW-0328">Glycosyltransferase</keyword>
<dbReference type="PANTHER" id="PTHR45947:SF3">
    <property type="entry name" value="SULFOQUINOVOSYL TRANSFERASE SQD2"/>
    <property type="match status" value="1"/>
</dbReference>
<dbReference type="Pfam" id="PF13692">
    <property type="entry name" value="Glyco_trans_1_4"/>
    <property type="match status" value="1"/>
</dbReference>
<reference evidence="2 3" key="1">
    <citation type="submission" date="2024-06" db="EMBL/GenBank/DDBJ databases">
        <authorList>
            <person name="Woo H."/>
        </authorList>
    </citation>
    <scope>NUCLEOTIDE SEQUENCE [LARGE SCALE GENOMIC DNA]</scope>
    <source>
        <strain evidence="2 3">Si-c</strain>
    </source>
</reference>
<dbReference type="RefSeq" id="WP_367853227.1">
    <property type="nucleotide sequence ID" value="NZ_JBFOHK010000001.1"/>
</dbReference>
<dbReference type="Gene3D" id="3.40.50.2000">
    <property type="entry name" value="Glycogen Phosphorylase B"/>
    <property type="match status" value="2"/>
</dbReference>
<sequence length="373" mass="40159">MRIAFLCKRRYMGKDVIDDRYGRLYEFPFQLARLGHEVHGFCLDYRSGAEGSSIHAAAPGRLTWHARALGTATAPLRAVAYPFRLLRQLRSLQPDLVVGASDIPHVALTAWLAGKLRLPYAVDLYDNFEGFGQARIPGFVPALRRATRLAGMVTTTSDALATLVRETYRAQGTVVPMPSTVDVSVFRPGERAAAREVLGLPEQATLIGTAGGLLANRGIGELYDAWQTLAAAMPDAHLVLAGPADPGLPPPVGPRVHYLGMLPHRDTATLFQALDLGVIYLRDTLFGRYCFPQKAYEMFACGLPVVASDVGAMPALLAGTPQALYQAGNASDLARAVACQLAARKPAGVEVADWTTIIRRVEPMLAGLTARAS</sequence>
<keyword evidence="2" id="KW-0808">Transferase</keyword>
<evidence type="ECO:0000313" key="2">
    <source>
        <dbReference type="EMBL" id="MEW9571166.1"/>
    </source>
</evidence>
<dbReference type="GO" id="GO:0016757">
    <property type="term" value="F:glycosyltransferase activity"/>
    <property type="evidence" value="ECO:0007669"/>
    <property type="project" value="UniProtKB-KW"/>
</dbReference>
<dbReference type="InterPro" id="IPR028098">
    <property type="entry name" value="Glyco_trans_4-like_N"/>
</dbReference>
<comment type="caution">
    <text evidence="2">The sequence shown here is derived from an EMBL/GenBank/DDBJ whole genome shotgun (WGS) entry which is preliminary data.</text>
</comment>
<dbReference type="EMBL" id="JBFOHK010000001">
    <property type="protein sequence ID" value="MEW9571166.1"/>
    <property type="molecule type" value="Genomic_DNA"/>
</dbReference>
<dbReference type="InterPro" id="IPR050194">
    <property type="entry name" value="Glycosyltransferase_grp1"/>
</dbReference>
<gene>
    <name evidence="2" type="ORF">ABQJ54_05335</name>
</gene>